<reference evidence="1 2" key="1">
    <citation type="journal article" date="2019" name="Environ. Microbiol.">
        <title>Genomics insights into ecotype formation of ammonia-oxidizing archaea in the deep ocean.</title>
        <authorList>
            <person name="Wang Y."/>
            <person name="Huang J.M."/>
            <person name="Cui G.J."/>
            <person name="Nunoura T."/>
            <person name="Takaki Y."/>
            <person name="Li W.L."/>
            <person name="Li J."/>
            <person name="Gao Z.M."/>
            <person name="Takai K."/>
            <person name="Zhang A.Q."/>
            <person name="Stepanauskas R."/>
        </authorList>
    </citation>
    <scope>NUCLEOTIDE SEQUENCE [LARGE SCALE GENOMIC DNA]</scope>
    <source>
        <strain evidence="1 2">L15b</strain>
    </source>
</reference>
<protein>
    <recommendedName>
        <fullName evidence="3">2OG-Fe(II) oxygenase</fullName>
    </recommendedName>
</protein>
<dbReference type="EMBL" id="JACASV010000025">
    <property type="protein sequence ID" value="NWJ43429.1"/>
    <property type="molecule type" value="Genomic_DNA"/>
</dbReference>
<dbReference type="InterPro" id="IPR012668">
    <property type="entry name" value="CHP02466"/>
</dbReference>
<evidence type="ECO:0000313" key="2">
    <source>
        <dbReference type="Proteomes" id="UP000523105"/>
    </source>
</evidence>
<proteinExistence type="predicted"/>
<dbReference type="AlphaFoldDB" id="A0A7K4MQ14"/>
<organism evidence="1 2">
    <name type="scientific">Marine Group I thaumarchaeote</name>
    <dbReference type="NCBI Taxonomy" id="2511932"/>
    <lineage>
        <taxon>Archaea</taxon>
        <taxon>Nitrososphaerota</taxon>
        <taxon>Marine Group I</taxon>
    </lineage>
</organism>
<dbReference type="Pfam" id="PF13759">
    <property type="entry name" value="2OG-FeII_Oxy_5"/>
    <property type="match status" value="1"/>
</dbReference>
<accession>A0A7K4MQ14</accession>
<comment type="caution">
    <text evidence="1">The sequence shown here is derived from an EMBL/GenBank/DDBJ whole genome shotgun (WGS) entry which is preliminary data.</text>
</comment>
<sequence length="223" mass="26185">MNVHSSIKNAKIDTPFGPVIFGMQLPENVFQNCVKLADDVWARKDRIDWSHELVGHMKHQYYVPHSELKEYGLYDYFMQCFYWYIQKGSTTSEEKKKYIQIELEAFWINYQEEGEYNPLHNHGQATISGAIHLKEPEYAYPEDRKHDSDGGLAIVNHSPILHDLDKYSMSVRPTPRGMYLWPAPLLHQVFPFEGKGQRISMAYNAVHFYGDNPENRHKAKEYE</sequence>
<evidence type="ECO:0008006" key="3">
    <source>
        <dbReference type="Google" id="ProtNLM"/>
    </source>
</evidence>
<evidence type="ECO:0000313" key="1">
    <source>
        <dbReference type="EMBL" id="NWJ43429.1"/>
    </source>
</evidence>
<dbReference type="Gene3D" id="2.60.120.620">
    <property type="entry name" value="q2cbj1_9rhob like domain"/>
    <property type="match status" value="1"/>
</dbReference>
<gene>
    <name evidence="1" type="ORF">HX837_04380</name>
</gene>
<name>A0A7K4MQ14_9ARCH</name>
<dbReference type="Proteomes" id="UP000523105">
    <property type="component" value="Unassembled WGS sequence"/>
</dbReference>